<dbReference type="EMBL" id="HF582854">
    <property type="protein sequence ID" value="CCQ36971.1"/>
    <property type="molecule type" value="Genomic_DNA"/>
</dbReference>
<dbReference type="PROSITE" id="PS51257">
    <property type="entry name" value="PROKAR_LIPOPROTEIN"/>
    <property type="match status" value="1"/>
</dbReference>
<organism evidence="5 6">
    <name type="scientific">Natronomonas moolapensis (strain DSM 18674 / CECT 7526 / JCM 14361 / 8.8.11)</name>
    <dbReference type="NCBI Taxonomy" id="268739"/>
    <lineage>
        <taxon>Archaea</taxon>
        <taxon>Methanobacteriati</taxon>
        <taxon>Methanobacteriota</taxon>
        <taxon>Stenosarchaea group</taxon>
        <taxon>Halobacteria</taxon>
        <taxon>Halobacteriales</taxon>
        <taxon>Natronomonadaceae</taxon>
        <taxon>Natronomonas</taxon>
    </lineage>
</organism>
<keyword evidence="2" id="KW-0813">Transport</keyword>
<dbReference type="GeneID" id="14653359"/>
<keyword evidence="6" id="KW-1185">Reference proteome</keyword>
<proteinExistence type="inferred from homology"/>
<protein>
    <submittedName>
        <fullName evidence="5">ABC-type transport system periplasmic substrate-binding protein (Probable substrate zinc)</fullName>
    </submittedName>
</protein>
<dbReference type="GO" id="GO:0030001">
    <property type="term" value="P:metal ion transport"/>
    <property type="evidence" value="ECO:0007669"/>
    <property type="project" value="InterPro"/>
</dbReference>
<keyword evidence="3" id="KW-0732">Signal</keyword>
<dbReference type="Pfam" id="PF01297">
    <property type="entry name" value="ZnuA"/>
    <property type="match status" value="1"/>
</dbReference>
<gene>
    <name evidence="5" type="primary">znuA2</name>
    <name evidence="5" type="ordered locus">Nmlp_2819</name>
</gene>
<dbReference type="OrthoDB" id="50488at2157"/>
<dbReference type="PROSITE" id="PS51318">
    <property type="entry name" value="TAT"/>
    <property type="match status" value="1"/>
</dbReference>
<dbReference type="RefSeq" id="WP_015409737.1">
    <property type="nucleotide sequence ID" value="NC_020388.1"/>
</dbReference>
<evidence type="ECO:0000256" key="1">
    <source>
        <dbReference type="ARBA" id="ARBA00011028"/>
    </source>
</evidence>
<dbReference type="KEGG" id="nmo:Nmlp_2819"/>
<evidence type="ECO:0000256" key="3">
    <source>
        <dbReference type="ARBA" id="ARBA00022729"/>
    </source>
</evidence>
<evidence type="ECO:0000313" key="6">
    <source>
        <dbReference type="Proteomes" id="UP000011867"/>
    </source>
</evidence>
<evidence type="ECO:0000313" key="5">
    <source>
        <dbReference type="EMBL" id="CCQ36971.1"/>
    </source>
</evidence>
<dbReference type="eggNOG" id="arCOG01005">
    <property type="taxonomic scope" value="Archaea"/>
</dbReference>
<dbReference type="InterPro" id="IPR050492">
    <property type="entry name" value="Bact_metal-bind_prot9"/>
</dbReference>
<dbReference type="AlphaFoldDB" id="M1XRU3"/>
<sequence length="349" mass="37333">MHTTRRRLLAATLGASGAGLLAGCIDGDASADGDPSGSSEEGEPTAQASFFVFGDIAEQVVGDAATAALLVPTGQHGHGWEPGPNVREAIYGAELFVHGMEGFQPWVDTIAQDLDADDADVATVDASSGVDLLEAGGNDDSHDDSHDDNHDDSHDDNHDDSHDDNHGEHDHGAMDPHFWMDPLRVKTATTTVSEALADVDSERAATYADNADQFRAELDDLHAQFESVVADASKETILVAGHDSLRYFGDRYGVRVESLTGVSPDDTPTTRDIQAAQSIIDEHDLRYVCADPLESRRAAEQLVAETDAEAVLDLTAMPGLTEAWADDDWGYVDVMENVNLPTLERALDA</sequence>
<dbReference type="STRING" id="268739.Nmlp_2819"/>
<dbReference type="HOGENOM" id="CLU_016838_1_0_2"/>
<comment type="similarity">
    <text evidence="1">Belongs to the bacterial solute-binding protein 9 family.</text>
</comment>
<feature type="region of interest" description="Disordered" evidence="4">
    <location>
        <begin position="131"/>
        <end position="177"/>
    </location>
</feature>
<dbReference type="Proteomes" id="UP000011867">
    <property type="component" value="Chromosome"/>
</dbReference>
<dbReference type="InterPro" id="IPR006127">
    <property type="entry name" value="ZnuA-like"/>
</dbReference>
<feature type="compositionally biased region" description="Basic and acidic residues" evidence="4">
    <location>
        <begin position="139"/>
        <end position="174"/>
    </location>
</feature>
<dbReference type="InterPro" id="IPR006311">
    <property type="entry name" value="TAT_signal"/>
</dbReference>
<reference evidence="5 6" key="1">
    <citation type="journal article" date="2013" name="Genome Announc.">
        <title>Genome of the haloarchaeon Natronomonas moolapensis, a neutrophilic member of a previously haloalkaliphilic genus.</title>
        <authorList>
            <person name="Dyall-Smith M.L."/>
            <person name="Pfeiffer F."/>
            <person name="Oberwinkler T."/>
            <person name="Klee K."/>
            <person name="Rampp M."/>
            <person name="Palm P."/>
            <person name="Gross K."/>
            <person name="Schuster S.C."/>
            <person name="Oesterhelt D."/>
        </authorList>
    </citation>
    <scope>NUCLEOTIDE SEQUENCE [LARGE SCALE GENOMIC DNA]</scope>
    <source>
        <strain evidence="6">DSM 18674 / JCM 14361 / 8.8.11</strain>
    </source>
</reference>
<dbReference type="PANTHER" id="PTHR42953">
    <property type="entry name" value="HIGH-AFFINITY ZINC UPTAKE SYSTEM PROTEIN ZNUA-RELATED"/>
    <property type="match status" value="1"/>
</dbReference>
<name>M1XRU3_NATM8</name>
<dbReference type="Gene3D" id="3.40.50.1980">
    <property type="entry name" value="Nitrogenase molybdenum iron protein domain"/>
    <property type="match status" value="2"/>
</dbReference>
<dbReference type="SUPFAM" id="SSF53807">
    <property type="entry name" value="Helical backbone' metal receptor"/>
    <property type="match status" value="1"/>
</dbReference>
<dbReference type="PANTHER" id="PTHR42953:SF3">
    <property type="entry name" value="HIGH-AFFINITY ZINC UPTAKE SYSTEM PROTEIN ZNUA"/>
    <property type="match status" value="1"/>
</dbReference>
<evidence type="ECO:0000256" key="4">
    <source>
        <dbReference type="SAM" id="MobiDB-lite"/>
    </source>
</evidence>
<accession>M1XRU3</accession>
<evidence type="ECO:0000256" key="2">
    <source>
        <dbReference type="ARBA" id="ARBA00022448"/>
    </source>
</evidence>
<dbReference type="GO" id="GO:0046872">
    <property type="term" value="F:metal ion binding"/>
    <property type="evidence" value="ECO:0007669"/>
    <property type="project" value="InterPro"/>
</dbReference>